<dbReference type="OrthoDB" id="9781030at2"/>
<organism evidence="7 8">
    <name type="scientific">Altericroceibacterium indicum</name>
    <dbReference type="NCBI Taxonomy" id="374177"/>
    <lineage>
        <taxon>Bacteria</taxon>
        <taxon>Pseudomonadati</taxon>
        <taxon>Pseudomonadota</taxon>
        <taxon>Alphaproteobacteria</taxon>
        <taxon>Sphingomonadales</taxon>
        <taxon>Erythrobacteraceae</taxon>
        <taxon>Altericroceibacterium</taxon>
    </lineage>
</organism>
<proteinExistence type="predicted"/>
<feature type="transmembrane region" description="Helical" evidence="6">
    <location>
        <begin position="167"/>
        <end position="187"/>
    </location>
</feature>
<dbReference type="PANTHER" id="PTHR30213">
    <property type="entry name" value="INNER MEMBRANE PROTEIN YHJD"/>
    <property type="match status" value="1"/>
</dbReference>
<accession>A0A845AAG0</accession>
<evidence type="ECO:0000313" key="7">
    <source>
        <dbReference type="EMBL" id="MXP26487.1"/>
    </source>
</evidence>
<evidence type="ECO:0000256" key="3">
    <source>
        <dbReference type="ARBA" id="ARBA00022692"/>
    </source>
</evidence>
<reference evidence="7 8" key="1">
    <citation type="submission" date="2019-12" db="EMBL/GenBank/DDBJ databases">
        <title>Genomic-based taxomic classification of the family Erythrobacteraceae.</title>
        <authorList>
            <person name="Xu L."/>
        </authorList>
    </citation>
    <scope>NUCLEOTIDE SEQUENCE [LARGE SCALE GENOMIC DNA]</scope>
    <source>
        <strain evidence="7 8">DSM 18604</strain>
    </source>
</reference>
<sequence>MGSFKAAGNDNVGIVSAGVAYFIFLAIVPLLAAVVLSYGLIVDTQTVSEHVHALAQMIPGPGTQLIGGQLEAVVQSSSGKKGIGLAIALAIALFGARKAANSIVVALNIAFNCEEKRSFLKSNLLSLAITACGIIAAGIGVTATTILTALSSMVPDISGSSAVISKLVSYGVLLLGGIIGASALYRFGPAEDRTDARWFTPGALFAALGWMILTNGFGYYVANFGNYNATYGSLGAVIVLLTWLYLSAYVLLFGAELDAALEKPDYGAA</sequence>
<dbReference type="NCBIfam" id="TIGR00765">
    <property type="entry name" value="yihY_not_rbn"/>
    <property type="match status" value="1"/>
</dbReference>
<keyword evidence="8" id="KW-1185">Reference proteome</keyword>
<protein>
    <submittedName>
        <fullName evidence="7">YihY family inner membrane protein</fullName>
    </submittedName>
</protein>
<feature type="transmembrane region" description="Helical" evidence="6">
    <location>
        <begin position="83"/>
        <end position="111"/>
    </location>
</feature>
<dbReference type="Pfam" id="PF03631">
    <property type="entry name" value="Virul_fac_BrkB"/>
    <property type="match status" value="1"/>
</dbReference>
<keyword evidence="2" id="KW-1003">Cell membrane</keyword>
<feature type="transmembrane region" description="Helical" evidence="6">
    <location>
        <begin position="199"/>
        <end position="222"/>
    </location>
</feature>
<evidence type="ECO:0000256" key="5">
    <source>
        <dbReference type="ARBA" id="ARBA00023136"/>
    </source>
</evidence>
<dbReference type="PIRSF" id="PIRSF035875">
    <property type="entry name" value="RNase_BN"/>
    <property type="match status" value="1"/>
</dbReference>
<feature type="transmembrane region" description="Helical" evidence="6">
    <location>
        <begin position="123"/>
        <end position="147"/>
    </location>
</feature>
<dbReference type="PANTHER" id="PTHR30213:SF0">
    <property type="entry name" value="UPF0761 MEMBRANE PROTEIN YIHY"/>
    <property type="match status" value="1"/>
</dbReference>
<comment type="caution">
    <text evidence="7">The sequence shown here is derived from an EMBL/GenBank/DDBJ whole genome shotgun (WGS) entry which is preliminary data.</text>
</comment>
<name>A0A845AAG0_9SPHN</name>
<evidence type="ECO:0000256" key="4">
    <source>
        <dbReference type="ARBA" id="ARBA00022989"/>
    </source>
</evidence>
<dbReference type="EMBL" id="WTYQ01000003">
    <property type="protein sequence ID" value="MXP26487.1"/>
    <property type="molecule type" value="Genomic_DNA"/>
</dbReference>
<evidence type="ECO:0000313" key="8">
    <source>
        <dbReference type="Proteomes" id="UP000460561"/>
    </source>
</evidence>
<dbReference type="GO" id="GO:0005886">
    <property type="term" value="C:plasma membrane"/>
    <property type="evidence" value="ECO:0007669"/>
    <property type="project" value="UniProtKB-SubCell"/>
</dbReference>
<keyword evidence="4 6" id="KW-1133">Transmembrane helix</keyword>
<keyword evidence="3 6" id="KW-0812">Transmembrane</keyword>
<comment type="subcellular location">
    <subcellularLocation>
        <location evidence="1">Cell membrane</location>
        <topology evidence="1">Multi-pass membrane protein</topology>
    </subcellularLocation>
</comment>
<feature type="transmembrane region" description="Helical" evidence="6">
    <location>
        <begin position="234"/>
        <end position="253"/>
    </location>
</feature>
<gene>
    <name evidence="7" type="ORF">GRI39_10595</name>
</gene>
<dbReference type="Proteomes" id="UP000460561">
    <property type="component" value="Unassembled WGS sequence"/>
</dbReference>
<evidence type="ECO:0000256" key="1">
    <source>
        <dbReference type="ARBA" id="ARBA00004651"/>
    </source>
</evidence>
<evidence type="ECO:0000256" key="6">
    <source>
        <dbReference type="SAM" id="Phobius"/>
    </source>
</evidence>
<dbReference type="AlphaFoldDB" id="A0A845AAG0"/>
<keyword evidence="5 6" id="KW-0472">Membrane</keyword>
<dbReference type="InterPro" id="IPR017039">
    <property type="entry name" value="Virul_fac_BrkB"/>
</dbReference>
<feature type="transmembrane region" description="Helical" evidence="6">
    <location>
        <begin position="12"/>
        <end position="41"/>
    </location>
</feature>
<evidence type="ECO:0000256" key="2">
    <source>
        <dbReference type="ARBA" id="ARBA00022475"/>
    </source>
</evidence>